<dbReference type="RefSeq" id="WP_253672188.1">
    <property type="nucleotide sequence ID" value="NZ_JAMTCP010000040.1"/>
</dbReference>
<evidence type="ECO:0000313" key="2">
    <source>
        <dbReference type="EMBL" id="MCP2261359.1"/>
    </source>
</evidence>
<keyword evidence="1" id="KW-0812">Transmembrane</keyword>
<keyword evidence="3" id="KW-1185">Reference proteome</keyword>
<organism evidence="2 3">
    <name type="scientific">Streptoalloteichus tenebrarius (strain ATCC 17920 / DSM 40477 / JCM 4838 / CBS 697.72 / NBRC 16177 / NCIMB 11028 / NRRL B-12390 / A12253. 1 / ISP 5477)</name>
    <name type="common">Streptomyces tenebrarius</name>
    <dbReference type="NCBI Taxonomy" id="1933"/>
    <lineage>
        <taxon>Bacteria</taxon>
        <taxon>Bacillati</taxon>
        <taxon>Actinomycetota</taxon>
        <taxon>Actinomycetes</taxon>
        <taxon>Pseudonocardiales</taxon>
        <taxon>Pseudonocardiaceae</taxon>
        <taxon>Streptoalloteichus</taxon>
    </lineage>
</organism>
<feature type="transmembrane region" description="Helical" evidence="1">
    <location>
        <begin position="7"/>
        <end position="24"/>
    </location>
</feature>
<evidence type="ECO:0000313" key="3">
    <source>
        <dbReference type="Proteomes" id="UP001205311"/>
    </source>
</evidence>
<keyword evidence="1" id="KW-0472">Membrane</keyword>
<name>A0ABT1I0Q0_STRSD</name>
<evidence type="ECO:0000256" key="1">
    <source>
        <dbReference type="SAM" id="Phobius"/>
    </source>
</evidence>
<protein>
    <submittedName>
        <fullName evidence="2">Uncharacterized protein</fullName>
    </submittedName>
</protein>
<dbReference type="EMBL" id="JAMTCP010000040">
    <property type="protein sequence ID" value="MCP2261359.1"/>
    <property type="molecule type" value="Genomic_DNA"/>
</dbReference>
<keyword evidence="1" id="KW-1133">Transmembrane helix</keyword>
<gene>
    <name evidence="2" type="ORF">LX15_005083</name>
</gene>
<accession>A0ABT1I0Q0</accession>
<feature type="transmembrane region" description="Helical" evidence="1">
    <location>
        <begin position="30"/>
        <end position="50"/>
    </location>
</feature>
<comment type="caution">
    <text evidence="2">The sequence shown here is derived from an EMBL/GenBank/DDBJ whole genome shotgun (WGS) entry which is preliminary data.</text>
</comment>
<dbReference type="Proteomes" id="UP001205311">
    <property type="component" value="Unassembled WGS sequence"/>
</dbReference>
<reference evidence="2 3" key="1">
    <citation type="submission" date="2022-06" db="EMBL/GenBank/DDBJ databases">
        <title>Genomic Encyclopedia of Archaeal and Bacterial Type Strains, Phase II (KMG-II): from individual species to whole genera.</title>
        <authorList>
            <person name="Goeker M."/>
        </authorList>
    </citation>
    <scope>NUCLEOTIDE SEQUENCE [LARGE SCALE GENOMIC DNA]</scope>
    <source>
        <strain evidence="2 3">DSM 40477</strain>
    </source>
</reference>
<sequence>MSGRLPSSCLVVLTGLVMITMALLVNRLRWWVRALTPVVVWMGALLIQYAV</sequence>
<proteinExistence type="predicted"/>